<feature type="domain" description="Cohesin" evidence="2">
    <location>
        <begin position="34"/>
        <end position="149"/>
    </location>
</feature>
<protein>
    <submittedName>
        <fullName evidence="3">Cohesin domain-containing protein</fullName>
    </submittedName>
</protein>
<dbReference type="Proteomes" id="UP001183006">
    <property type="component" value="Chromosome"/>
</dbReference>
<evidence type="ECO:0000256" key="1">
    <source>
        <dbReference type="SAM" id="Coils"/>
    </source>
</evidence>
<keyword evidence="1" id="KW-0175">Coiled coil</keyword>
<dbReference type="InterPro" id="IPR002102">
    <property type="entry name" value="Cohesin_dom"/>
</dbReference>
<gene>
    <name evidence="3" type="ORF">RE476_02280</name>
</gene>
<proteinExistence type="predicted"/>
<dbReference type="Gene3D" id="2.60.40.680">
    <property type="match status" value="1"/>
</dbReference>
<dbReference type="AlphaFoldDB" id="A0AA51YH09"/>
<evidence type="ECO:0000313" key="4">
    <source>
        <dbReference type="Proteomes" id="UP001183006"/>
    </source>
</evidence>
<dbReference type="GO" id="GO:0030246">
    <property type="term" value="F:carbohydrate binding"/>
    <property type="evidence" value="ECO:0007669"/>
    <property type="project" value="InterPro"/>
</dbReference>
<dbReference type="EMBL" id="CP133594">
    <property type="protein sequence ID" value="WMW22666.1"/>
    <property type="molecule type" value="Genomic_DNA"/>
</dbReference>
<organism evidence="3 4">
    <name type="scientific">Methanolobus mangrovi</name>
    <dbReference type="NCBI Taxonomy" id="3072977"/>
    <lineage>
        <taxon>Archaea</taxon>
        <taxon>Methanobacteriati</taxon>
        <taxon>Methanobacteriota</taxon>
        <taxon>Stenosarchaea group</taxon>
        <taxon>Methanomicrobia</taxon>
        <taxon>Methanosarcinales</taxon>
        <taxon>Methanosarcinaceae</taxon>
        <taxon>Methanolobus</taxon>
    </lineage>
</organism>
<dbReference type="RefSeq" id="WP_309308782.1">
    <property type="nucleotide sequence ID" value="NZ_CP133594.1"/>
</dbReference>
<dbReference type="KEGG" id="mmav:RE476_02280"/>
<evidence type="ECO:0000259" key="2">
    <source>
        <dbReference type="Pfam" id="PF00963"/>
    </source>
</evidence>
<reference evidence="3" key="1">
    <citation type="submission" date="2023-08" db="EMBL/GenBank/DDBJ databases">
        <title>Methanolobus mangrovi sp. nov. and Methanolobus sediminis sp. nov, two novel methylotrophic methanogens isolated from mangrove sediments in China.</title>
        <authorList>
            <person name="Zhou J."/>
        </authorList>
    </citation>
    <scope>NUCLEOTIDE SEQUENCE</scope>
    <source>
        <strain evidence="3">FTZ2</strain>
    </source>
</reference>
<dbReference type="InterPro" id="IPR008965">
    <property type="entry name" value="CBM2/CBM3_carb-bd_dom_sf"/>
</dbReference>
<dbReference type="Pfam" id="PF00963">
    <property type="entry name" value="Cohesin"/>
    <property type="match status" value="1"/>
</dbReference>
<dbReference type="CDD" id="cd08547">
    <property type="entry name" value="Type_II_cohesin"/>
    <property type="match status" value="1"/>
</dbReference>
<name>A0AA51YH09_9EURY</name>
<keyword evidence="4" id="KW-1185">Reference proteome</keyword>
<dbReference type="GeneID" id="84228931"/>
<sequence length="495" mass="53824">MWGINNIVKYTVMTLLVLMIAIGNASATASISISPESHTGLSPGETFNVNIDVNSGVSQLSAAHIKLDYDPNAFEVIGITKGSLFENDALIEPESGDDGDGTITYGFADSNYDAPGSGTLISIEFQIKDTIEGVYSLSFKEAKLLDQNKDYLVGEATGSSVVVGDVTDDASTPLETIDLASQTKSTSGSSSSSTSVVEPQLGYAYIFGFHPDDYKVIGRYGTTRNDESWSQNSLILENELVTEFEGQYLFPQGKIVSIGSNSAGYLVVVFYEPLMVDRTEMDGIYAIIDQNAQDMDIGNVPVEFAEGTISDVSDQLQELIQRVQAINEMELGDFMNNESSLYDPTVVATAGKLPQINTEKECWQWYFQDSYAISLNVSDEMDDYLQSGILLSTGLSPDGYFEVKINEETDANKKSLITDVYQLMNREATNIGVSEVPVVFKLGSPDEIEDRLTSTQEEASDEVQGTEGEAKATPGFGYLIGILSITLAYCMRSKT</sequence>
<dbReference type="GO" id="GO:0000272">
    <property type="term" value="P:polysaccharide catabolic process"/>
    <property type="evidence" value="ECO:0007669"/>
    <property type="project" value="InterPro"/>
</dbReference>
<evidence type="ECO:0000313" key="3">
    <source>
        <dbReference type="EMBL" id="WMW22666.1"/>
    </source>
</evidence>
<accession>A0AA51YH09</accession>
<dbReference type="SUPFAM" id="SSF49384">
    <property type="entry name" value="Carbohydrate-binding domain"/>
    <property type="match status" value="1"/>
</dbReference>
<feature type="coiled-coil region" evidence="1">
    <location>
        <begin position="302"/>
        <end position="329"/>
    </location>
</feature>